<dbReference type="InParanoid" id="B9TGC6"/>
<dbReference type="PANTHER" id="PTHR43859">
    <property type="entry name" value="ACYL-ACTIVATING ENZYME"/>
    <property type="match status" value="1"/>
</dbReference>
<keyword evidence="6" id="KW-0067">ATP-binding</keyword>
<dbReference type="GO" id="GO:0005524">
    <property type="term" value="F:ATP binding"/>
    <property type="evidence" value="ECO:0007669"/>
    <property type="project" value="UniProtKB-KW"/>
</dbReference>
<comment type="similarity">
    <text evidence="2">Belongs to the ATP-dependent AMP-binding enzyme family.</text>
</comment>
<dbReference type="AlphaFoldDB" id="B9TGC6"/>
<dbReference type="InterPro" id="IPR025110">
    <property type="entry name" value="AMP-bd_C"/>
</dbReference>
<dbReference type="PANTHER" id="PTHR43859:SF4">
    <property type="entry name" value="BUTANOATE--COA LIGASE AAE1-RELATED"/>
    <property type="match status" value="1"/>
</dbReference>
<keyword evidence="7" id="KW-0443">Lipid metabolism</keyword>
<protein>
    <recommendedName>
        <fullName evidence="12">AMP dependent CoA ligase</fullName>
    </recommendedName>
</protein>
<keyword evidence="3" id="KW-0436">Ligase</keyword>
<evidence type="ECO:0000256" key="6">
    <source>
        <dbReference type="ARBA" id="ARBA00022840"/>
    </source>
</evidence>
<feature type="domain" description="AMP-dependent synthetase/ligase" evidence="8">
    <location>
        <begin position="4"/>
        <end position="166"/>
    </location>
</feature>
<evidence type="ECO:0000256" key="5">
    <source>
        <dbReference type="ARBA" id="ARBA00022832"/>
    </source>
</evidence>
<proteinExistence type="inferred from homology"/>
<keyword evidence="11" id="KW-1185">Reference proteome</keyword>
<feature type="non-terminal residue" evidence="10">
    <location>
        <position position="1"/>
    </location>
</feature>
<feature type="domain" description="AMP-binding enzyme C-terminal" evidence="9">
    <location>
        <begin position="217"/>
        <end position="290"/>
    </location>
</feature>
<reference evidence="11" key="1">
    <citation type="journal article" date="2010" name="Nat. Biotechnol.">
        <title>Draft genome sequence of the oilseed species Ricinus communis.</title>
        <authorList>
            <person name="Chan A.P."/>
            <person name="Crabtree J."/>
            <person name="Zhao Q."/>
            <person name="Lorenzi H."/>
            <person name="Orvis J."/>
            <person name="Puiu D."/>
            <person name="Melake-Berhan A."/>
            <person name="Jones K.M."/>
            <person name="Redman J."/>
            <person name="Chen G."/>
            <person name="Cahoon E.B."/>
            <person name="Gedil M."/>
            <person name="Stanke M."/>
            <person name="Haas B.J."/>
            <person name="Wortman J.R."/>
            <person name="Fraser-Liggett C.M."/>
            <person name="Ravel J."/>
            <person name="Rabinowicz P.D."/>
        </authorList>
    </citation>
    <scope>NUCLEOTIDE SEQUENCE [LARGE SCALE GENOMIC DNA]</scope>
    <source>
        <strain evidence="11">cv. Hale</strain>
    </source>
</reference>
<organism evidence="10 11">
    <name type="scientific">Ricinus communis</name>
    <name type="common">Castor bean</name>
    <dbReference type="NCBI Taxonomy" id="3988"/>
    <lineage>
        <taxon>Eukaryota</taxon>
        <taxon>Viridiplantae</taxon>
        <taxon>Streptophyta</taxon>
        <taxon>Embryophyta</taxon>
        <taxon>Tracheophyta</taxon>
        <taxon>Spermatophyta</taxon>
        <taxon>Magnoliopsida</taxon>
        <taxon>eudicotyledons</taxon>
        <taxon>Gunneridae</taxon>
        <taxon>Pentapetalae</taxon>
        <taxon>rosids</taxon>
        <taxon>fabids</taxon>
        <taxon>Malpighiales</taxon>
        <taxon>Euphorbiaceae</taxon>
        <taxon>Acalyphoideae</taxon>
        <taxon>Acalypheae</taxon>
        <taxon>Ricinus</taxon>
    </lineage>
</organism>
<evidence type="ECO:0000259" key="8">
    <source>
        <dbReference type="Pfam" id="PF00501"/>
    </source>
</evidence>
<name>B9TGC6_RICCO</name>
<dbReference type="GO" id="GO:0005829">
    <property type="term" value="C:cytosol"/>
    <property type="evidence" value="ECO:0007669"/>
    <property type="project" value="UniProtKB-SubCell"/>
</dbReference>
<dbReference type="EMBL" id="EQ980568">
    <property type="protein sequence ID" value="EEF25087.1"/>
    <property type="molecule type" value="Genomic_DNA"/>
</dbReference>
<evidence type="ECO:0000313" key="11">
    <source>
        <dbReference type="Proteomes" id="UP000008311"/>
    </source>
</evidence>
<evidence type="ECO:0000256" key="1">
    <source>
        <dbReference type="ARBA" id="ARBA00004514"/>
    </source>
</evidence>
<evidence type="ECO:0000256" key="2">
    <source>
        <dbReference type="ARBA" id="ARBA00006432"/>
    </source>
</evidence>
<dbReference type="GO" id="GO:0016874">
    <property type="term" value="F:ligase activity"/>
    <property type="evidence" value="ECO:0007669"/>
    <property type="project" value="UniProtKB-KW"/>
</dbReference>
<dbReference type="Gene3D" id="3.30.300.30">
    <property type="match status" value="1"/>
</dbReference>
<dbReference type="Gene3D" id="3.40.50.12780">
    <property type="entry name" value="N-terminal domain of ligase-like"/>
    <property type="match status" value="1"/>
</dbReference>
<evidence type="ECO:0000256" key="4">
    <source>
        <dbReference type="ARBA" id="ARBA00022741"/>
    </source>
</evidence>
<dbReference type="Pfam" id="PF13193">
    <property type="entry name" value="AMP-binding_C"/>
    <property type="match status" value="1"/>
</dbReference>
<evidence type="ECO:0000259" key="9">
    <source>
        <dbReference type="Pfam" id="PF13193"/>
    </source>
</evidence>
<accession>B9TGC6</accession>
<comment type="subcellular location">
    <subcellularLocation>
        <location evidence="1">Cytoplasm</location>
        <location evidence="1">Cytosol</location>
    </subcellularLocation>
</comment>
<evidence type="ECO:0000313" key="10">
    <source>
        <dbReference type="EMBL" id="EEF25087.1"/>
    </source>
</evidence>
<evidence type="ECO:0008006" key="12">
    <source>
        <dbReference type="Google" id="ProtNLM"/>
    </source>
</evidence>
<dbReference type="InterPro" id="IPR000873">
    <property type="entry name" value="AMP-dep_synth/lig_dom"/>
</dbReference>
<dbReference type="STRING" id="3988.B9TGC6"/>
<sequence length="319" mass="33877">ILSLPALVSGGKLVIGRRSDPKGAAEAVVAHRATAVWGGSPQSVKQISVELEVLAPAEKTLSVVVYGWGAVEPVVLARLESVARPGFQLVGIFGQTESISCHRFWPVVQREKFESAGSTVNYVGVPSPLLASTVFDVDGNDLISQGATGVAGEAVYRSPVTMAGYYRDPEATARAFAGGWFHSGDSCLVGEDGVRTMVDRYKDIMKSGGENVSSLRVEARLHAHPGVVKAAVVGLPHARWGEAVTAFVVPRTAELTQDELIAWARAGLAGFESPKRVVFVDALPETVGGKVMKYRLRTQWADLYAEPASSSSSSSIQKT</sequence>
<dbReference type="Proteomes" id="UP000008311">
    <property type="component" value="Unassembled WGS sequence"/>
</dbReference>
<evidence type="ECO:0000256" key="7">
    <source>
        <dbReference type="ARBA" id="ARBA00023098"/>
    </source>
</evidence>
<dbReference type="GO" id="GO:0006631">
    <property type="term" value="P:fatty acid metabolic process"/>
    <property type="evidence" value="ECO:0007669"/>
    <property type="project" value="UniProtKB-KW"/>
</dbReference>
<gene>
    <name evidence="10" type="ORF">RCOM_1902260</name>
</gene>
<dbReference type="Pfam" id="PF00501">
    <property type="entry name" value="AMP-binding"/>
    <property type="match status" value="1"/>
</dbReference>
<dbReference type="InterPro" id="IPR042099">
    <property type="entry name" value="ANL_N_sf"/>
</dbReference>
<keyword evidence="4" id="KW-0547">Nucleotide-binding</keyword>
<evidence type="ECO:0000256" key="3">
    <source>
        <dbReference type="ARBA" id="ARBA00022598"/>
    </source>
</evidence>
<dbReference type="InterPro" id="IPR045851">
    <property type="entry name" value="AMP-bd_C_sf"/>
</dbReference>
<dbReference type="SUPFAM" id="SSF56801">
    <property type="entry name" value="Acetyl-CoA synthetase-like"/>
    <property type="match status" value="1"/>
</dbReference>
<keyword evidence="5" id="KW-0276">Fatty acid metabolism</keyword>
<dbReference type="eggNOG" id="KOG1176">
    <property type="taxonomic scope" value="Eukaryota"/>
</dbReference>